<dbReference type="Gene3D" id="3.40.50.1240">
    <property type="entry name" value="Phosphoglycerate mutase-like"/>
    <property type="match status" value="1"/>
</dbReference>
<evidence type="ECO:0008006" key="3">
    <source>
        <dbReference type="Google" id="ProtNLM"/>
    </source>
</evidence>
<organism evidence="1 2">
    <name type="scientific">Prorocentrum cordatum</name>
    <dbReference type="NCBI Taxonomy" id="2364126"/>
    <lineage>
        <taxon>Eukaryota</taxon>
        <taxon>Sar</taxon>
        <taxon>Alveolata</taxon>
        <taxon>Dinophyceae</taxon>
        <taxon>Prorocentrales</taxon>
        <taxon>Prorocentraceae</taxon>
        <taxon>Prorocentrum</taxon>
    </lineage>
</organism>
<dbReference type="Proteomes" id="UP001189429">
    <property type="component" value="Unassembled WGS sequence"/>
</dbReference>
<feature type="non-terminal residue" evidence="1">
    <location>
        <position position="1"/>
    </location>
</feature>
<gene>
    <name evidence="1" type="ORF">PCOR1329_LOCUS64660</name>
</gene>
<protein>
    <recommendedName>
        <fullName evidence="3">Phosphoglycerate mutase (2,3-diphosphoglycerate-dependent)</fullName>
    </recommendedName>
</protein>
<reference evidence="1" key="1">
    <citation type="submission" date="2023-10" db="EMBL/GenBank/DDBJ databases">
        <authorList>
            <person name="Chen Y."/>
            <person name="Shah S."/>
            <person name="Dougan E. K."/>
            <person name="Thang M."/>
            <person name="Chan C."/>
        </authorList>
    </citation>
    <scope>NUCLEOTIDE SEQUENCE [LARGE SCALE GENOMIC DNA]</scope>
</reference>
<sequence>VPRETNGLKRVVIFRHGEGRHQTDRVVTKGLGPCLTELGLKQAYGVRTNRIFREALDESRRPLFAASHLVRAETMCHAAPGRTIVIQPLLRERIVDEFDWPSRLETCWSSGWKSTMCRPT</sequence>
<evidence type="ECO:0000313" key="2">
    <source>
        <dbReference type="Proteomes" id="UP001189429"/>
    </source>
</evidence>
<keyword evidence="2" id="KW-1185">Reference proteome</keyword>
<comment type="caution">
    <text evidence="1">The sequence shown here is derived from an EMBL/GenBank/DDBJ whole genome shotgun (WGS) entry which is preliminary data.</text>
</comment>
<name>A0ABN9W761_9DINO</name>
<dbReference type="Pfam" id="PF00300">
    <property type="entry name" value="His_Phos_1"/>
    <property type="match status" value="1"/>
</dbReference>
<dbReference type="EMBL" id="CAUYUJ010018256">
    <property type="protein sequence ID" value="CAK0882000.1"/>
    <property type="molecule type" value="Genomic_DNA"/>
</dbReference>
<dbReference type="SUPFAM" id="SSF53254">
    <property type="entry name" value="Phosphoglycerate mutase-like"/>
    <property type="match status" value="1"/>
</dbReference>
<accession>A0ABN9W761</accession>
<evidence type="ECO:0000313" key="1">
    <source>
        <dbReference type="EMBL" id="CAK0882000.1"/>
    </source>
</evidence>
<dbReference type="InterPro" id="IPR029033">
    <property type="entry name" value="His_PPase_superfam"/>
</dbReference>
<dbReference type="InterPro" id="IPR013078">
    <property type="entry name" value="His_Pase_superF_clade-1"/>
</dbReference>
<proteinExistence type="predicted"/>